<protein>
    <submittedName>
        <fullName evidence="2">Uncharacterized protein</fullName>
    </submittedName>
</protein>
<reference evidence="2 3" key="1">
    <citation type="journal article" date="2024" name="Ann. Entomol. Soc. Am.">
        <title>Genomic analyses of the southern and eastern yellowjacket wasps (Hymenoptera: Vespidae) reveal evolutionary signatures of social life.</title>
        <authorList>
            <person name="Catto M.A."/>
            <person name="Caine P.B."/>
            <person name="Orr S.E."/>
            <person name="Hunt B.G."/>
            <person name="Goodisman M.A.D."/>
        </authorList>
    </citation>
    <scope>NUCLEOTIDE SEQUENCE [LARGE SCALE GENOMIC DNA]</scope>
    <source>
        <strain evidence="2">233</strain>
        <tissue evidence="2">Head and thorax</tissue>
    </source>
</reference>
<accession>A0ABD2BDS9</accession>
<evidence type="ECO:0000313" key="2">
    <source>
        <dbReference type="EMBL" id="KAL2730894.1"/>
    </source>
</evidence>
<dbReference type="AlphaFoldDB" id="A0ABD2BDS9"/>
<comment type="caution">
    <text evidence="2">The sequence shown here is derived from an EMBL/GenBank/DDBJ whole genome shotgun (WGS) entry which is preliminary data.</text>
</comment>
<keyword evidence="3" id="KW-1185">Reference proteome</keyword>
<dbReference type="EMBL" id="JAUDFV010000110">
    <property type="protein sequence ID" value="KAL2730894.1"/>
    <property type="molecule type" value="Genomic_DNA"/>
</dbReference>
<sequence>MLEGKDEKKKKGKNGYFLFINGGSVARMGVMGVVGMAGLMGSEILGQLELNGSDKHHSARLHGLNITLNSEEKNPKIEWSCRINADSLNISRLYGLEKVGSVVRLNRLNPALSSFLV</sequence>
<dbReference type="Proteomes" id="UP001607302">
    <property type="component" value="Unassembled WGS sequence"/>
</dbReference>
<keyword evidence="1" id="KW-1133">Transmembrane helix</keyword>
<organism evidence="2 3">
    <name type="scientific">Vespula squamosa</name>
    <name type="common">Southern yellow jacket</name>
    <name type="synonym">Wasp</name>
    <dbReference type="NCBI Taxonomy" id="30214"/>
    <lineage>
        <taxon>Eukaryota</taxon>
        <taxon>Metazoa</taxon>
        <taxon>Ecdysozoa</taxon>
        <taxon>Arthropoda</taxon>
        <taxon>Hexapoda</taxon>
        <taxon>Insecta</taxon>
        <taxon>Pterygota</taxon>
        <taxon>Neoptera</taxon>
        <taxon>Endopterygota</taxon>
        <taxon>Hymenoptera</taxon>
        <taxon>Apocrita</taxon>
        <taxon>Aculeata</taxon>
        <taxon>Vespoidea</taxon>
        <taxon>Vespidae</taxon>
        <taxon>Vespinae</taxon>
        <taxon>Vespula</taxon>
    </lineage>
</organism>
<evidence type="ECO:0000256" key="1">
    <source>
        <dbReference type="SAM" id="Phobius"/>
    </source>
</evidence>
<feature type="transmembrane region" description="Helical" evidence="1">
    <location>
        <begin position="16"/>
        <end position="40"/>
    </location>
</feature>
<keyword evidence="1" id="KW-0812">Transmembrane</keyword>
<evidence type="ECO:0000313" key="3">
    <source>
        <dbReference type="Proteomes" id="UP001607302"/>
    </source>
</evidence>
<gene>
    <name evidence="2" type="ORF">V1478_005307</name>
</gene>
<keyword evidence="1" id="KW-0472">Membrane</keyword>
<name>A0ABD2BDS9_VESSQ</name>
<proteinExistence type="predicted"/>